<feature type="non-terminal residue" evidence="1">
    <location>
        <position position="1"/>
    </location>
</feature>
<sequence length="101" mass="11891">LSTAITVVDYAKQCMAELLRPSTLNFKWKKIQITGERRKQNNGIPKQFEIIASQDSSFVFSKYKHRRSGWGRHLISRAQRSTRAKVRKLTWYVIIRPLVRT</sequence>
<dbReference type="Proteomes" id="UP000237105">
    <property type="component" value="Unassembled WGS sequence"/>
</dbReference>
<gene>
    <name evidence="1" type="ORF">PanWU01x14_119440</name>
</gene>
<organism evidence="1 2">
    <name type="scientific">Parasponia andersonii</name>
    <name type="common">Sponia andersonii</name>
    <dbReference type="NCBI Taxonomy" id="3476"/>
    <lineage>
        <taxon>Eukaryota</taxon>
        <taxon>Viridiplantae</taxon>
        <taxon>Streptophyta</taxon>
        <taxon>Embryophyta</taxon>
        <taxon>Tracheophyta</taxon>
        <taxon>Spermatophyta</taxon>
        <taxon>Magnoliopsida</taxon>
        <taxon>eudicotyledons</taxon>
        <taxon>Gunneridae</taxon>
        <taxon>Pentapetalae</taxon>
        <taxon>rosids</taxon>
        <taxon>fabids</taxon>
        <taxon>Rosales</taxon>
        <taxon>Cannabaceae</taxon>
        <taxon>Parasponia</taxon>
    </lineage>
</organism>
<dbReference type="EMBL" id="JXTB01000091">
    <property type="protein sequence ID" value="PON65027.1"/>
    <property type="molecule type" value="Genomic_DNA"/>
</dbReference>
<proteinExistence type="predicted"/>
<evidence type="ECO:0000313" key="1">
    <source>
        <dbReference type="EMBL" id="PON65027.1"/>
    </source>
</evidence>
<evidence type="ECO:0000313" key="2">
    <source>
        <dbReference type="Proteomes" id="UP000237105"/>
    </source>
</evidence>
<protein>
    <submittedName>
        <fullName evidence="1">Uncharacterized protein</fullName>
    </submittedName>
</protein>
<dbReference type="AlphaFoldDB" id="A0A2P5CVF4"/>
<comment type="caution">
    <text evidence="1">The sequence shown here is derived from an EMBL/GenBank/DDBJ whole genome shotgun (WGS) entry which is preliminary data.</text>
</comment>
<keyword evidence="2" id="KW-1185">Reference proteome</keyword>
<reference evidence="2" key="1">
    <citation type="submission" date="2016-06" db="EMBL/GenBank/DDBJ databases">
        <title>Parallel loss of symbiosis genes in relatives of nitrogen-fixing non-legume Parasponia.</title>
        <authorList>
            <person name="Van Velzen R."/>
            <person name="Holmer R."/>
            <person name="Bu F."/>
            <person name="Rutten L."/>
            <person name="Van Zeijl A."/>
            <person name="Liu W."/>
            <person name="Santuari L."/>
            <person name="Cao Q."/>
            <person name="Sharma T."/>
            <person name="Shen D."/>
            <person name="Roswanjaya Y."/>
            <person name="Wardhani T."/>
            <person name="Kalhor M.S."/>
            <person name="Jansen J."/>
            <person name="Van den Hoogen J."/>
            <person name="Gungor B."/>
            <person name="Hartog M."/>
            <person name="Hontelez J."/>
            <person name="Verver J."/>
            <person name="Yang W.-C."/>
            <person name="Schijlen E."/>
            <person name="Repin R."/>
            <person name="Schilthuizen M."/>
            <person name="Schranz E."/>
            <person name="Heidstra R."/>
            <person name="Miyata K."/>
            <person name="Fedorova E."/>
            <person name="Kohlen W."/>
            <person name="Bisseling T."/>
            <person name="Smit S."/>
            <person name="Geurts R."/>
        </authorList>
    </citation>
    <scope>NUCLEOTIDE SEQUENCE [LARGE SCALE GENOMIC DNA]</scope>
    <source>
        <strain evidence="2">cv. WU1-14</strain>
    </source>
</reference>
<name>A0A2P5CVF4_PARAD</name>
<dbReference type="OrthoDB" id="10379161at2759"/>
<accession>A0A2P5CVF4</accession>